<protein>
    <recommendedName>
        <fullName evidence="1">CobW/HypB/UreG nucleotide-binding domain-containing protein</fullName>
    </recommendedName>
</protein>
<keyword evidence="3" id="KW-1185">Reference proteome</keyword>
<dbReference type="GO" id="GO:0008270">
    <property type="term" value="F:zinc ion binding"/>
    <property type="evidence" value="ECO:0007669"/>
    <property type="project" value="TreeGrafter"/>
</dbReference>
<dbReference type="PANTHER" id="PTHR30134:SF1">
    <property type="entry name" value="COBW_HYPB_UREG NUCLEOTIDE-BINDING DOMAIN-CONTAINING PROTEIN"/>
    <property type="match status" value="1"/>
</dbReference>
<dbReference type="InterPro" id="IPR003495">
    <property type="entry name" value="CobW/HypB/UreG_nucleotide-bd"/>
</dbReference>
<reference evidence="2" key="1">
    <citation type="submission" date="2022-04" db="EMBL/GenBank/DDBJ databases">
        <title>Desulfatitalea alkaliphila sp. nov., a novel anaerobic sulfate-reducing bacterium isolated from terrestrial mud volcano, Taman Peninsula, Russia.</title>
        <authorList>
            <person name="Khomyakova M.A."/>
            <person name="Merkel A.Y."/>
            <person name="Slobodkin A.I."/>
        </authorList>
    </citation>
    <scope>NUCLEOTIDE SEQUENCE</scope>
    <source>
        <strain evidence="2">M08but</strain>
    </source>
</reference>
<dbReference type="Gene3D" id="3.40.50.300">
    <property type="entry name" value="P-loop containing nucleotide triphosphate hydrolases"/>
    <property type="match status" value="1"/>
</dbReference>
<dbReference type="Proteomes" id="UP001165427">
    <property type="component" value="Unassembled WGS sequence"/>
</dbReference>
<dbReference type="AlphaFoldDB" id="A0AA41R0L8"/>
<evidence type="ECO:0000259" key="1">
    <source>
        <dbReference type="Pfam" id="PF02492"/>
    </source>
</evidence>
<dbReference type="InterPro" id="IPR004392">
    <property type="entry name" value="Hyd_mat_HypB"/>
</dbReference>
<dbReference type="InterPro" id="IPR027417">
    <property type="entry name" value="P-loop_NTPase"/>
</dbReference>
<gene>
    <name evidence="2" type="ORF">MRX98_04165</name>
</gene>
<evidence type="ECO:0000313" key="3">
    <source>
        <dbReference type="Proteomes" id="UP001165427"/>
    </source>
</evidence>
<accession>A0AA41R0L8</accession>
<sequence>MKMITVAGTPSSGKTAVISHLARRLLAEGVRVAAAKFDALATGDDRHYARRVGIPAIKGLGDYVCPDHYYVSNLEEVYAWGLAQSADVLFVETAGLCFRCAPHVEAVPAVTVIDNLGGMDAPGKMGPALSLADLVVVTKGDMVSQAEKEVFAYNVRQANPTAAIIHFNGLTGTGVVLLKRIVAGWPPVTEPVHRRLRYSMPAAICSYCTGEVRVGQPYQSGNVKKIAIAPQGGSVRTTAACRAAEKGCCHAPDVDEH</sequence>
<dbReference type="EMBL" id="JALJRB010000003">
    <property type="protein sequence ID" value="MCJ8499758.1"/>
    <property type="molecule type" value="Genomic_DNA"/>
</dbReference>
<dbReference type="RefSeq" id="WP_246903248.1">
    <property type="nucleotide sequence ID" value="NZ_JALJRB010000003.1"/>
</dbReference>
<name>A0AA41R0L8_9BACT</name>
<organism evidence="2 3">
    <name type="scientific">Desulfatitalea alkaliphila</name>
    <dbReference type="NCBI Taxonomy" id="2929485"/>
    <lineage>
        <taxon>Bacteria</taxon>
        <taxon>Pseudomonadati</taxon>
        <taxon>Thermodesulfobacteriota</taxon>
        <taxon>Desulfobacteria</taxon>
        <taxon>Desulfobacterales</taxon>
        <taxon>Desulfosarcinaceae</taxon>
        <taxon>Desulfatitalea</taxon>
    </lineage>
</organism>
<dbReference type="GO" id="GO:0051604">
    <property type="term" value="P:protein maturation"/>
    <property type="evidence" value="ECO:0007669"/>
    <property type="project" value="InterPro"/>
</dbReference>
<proteinExistence type="predicted"/>
<feature type="domain" description="CobW/HypB/UreG nucleotide-binding" evidence="1">
    <location>
        <begin position="4"/>
        <end position="165"/>
    </location>
</feature>
<evidence type="ECO:0000313" key="2">
    <source>
        <dbReference type="EMBL" id="MCJ8499758.1"/>
    </source>
</evidence>
<dbReference type="PANTHER" id="PTHR30134">
    <property type="entry name" value="HYDROGENASE PROTEIN ASSEMBLY PROTEIN, NICKEL CHAPERONE"/>
    <property type="match status" value="1"/>
</dbReference>
<comment type="caution">
    <text evidence="2">The sequence shown here is derived from an EMBL/GenBank/DDBJ whole genome shotgun (WGS) entry which is preliminary data.</text>
</comment>
<dbReference type="GO" id="GO:0016151">
    <property type="term" value="F:nickel cation binding"/>
    <property type="evidence" value="ECO:0007669"/>
    <property type="project" value="InterPro"/>
</dbReference>
<dbReference type="Pfam" id="PF02492">
    <property type="entry name" value="cobW"/>
    <property type="match status" value="1"/>
</dbReference>
<dbReference type="SUPFAM" id="SSF52540">
    <property type="entry name" value="P-loop containing nucleoside triphosphate hydrolases"/>
    <property type="match status" value="1"/>
</dbReference>
<dbReference type="GO" id="GO:0003924">
    <property type="term" value="F:GTPase activity"/>
    <property type="evidence" value="ECO:0007669"/>
    <property type="project" value="InterPro"/>
</dbReference>